<gene>
    <name evidence="2" type="ORF">G6011_11299</name>
</gene>
<reference evidence="2" key="1">
    <citation type="submission" date="2021-07" db="EMBL/GenBank/DDBJ databases">
        <title>Genome Resource of American Ginseng Black Spot Pathogen Alternaria panax.</title>
        <authorList>
            <person name="Qiu C."/>
            <person name="Wang W."/>
            <person name="Liu Z."/>
        </authorList>
    </citation>
    <scope>NUCLEOTIDE SEQUENCE</scope>
    <source>
        <strain evidence="2">BNCC115425</strain>
    </source>
</reference>
<feature type="compositionally biased region" description="Polar residues" evidence="1">
    <location>
        <begin position="1"/>
        <end position="25"/>
    </location>
</feature>
<feature type="compositionally biased region" description="Basic and acidic residues" evidence="1">
    <location>
        <begin position="463"/>
        <end position="496"/>
    </location>
</feature>
<sequence length="549" mass="61935">MTDDTTPTQQSPANEPDKTNSQQSPEGAVHAEHSKKNTPDADKIIVPSAIEKLWFEPVDVAARDTSFVKNKKPFEDTIIARRKWGTKNQNWDYLLSGPDESLLWYSNTNVMQVAQTSKETWGKLVSPRGRTNVKLDLFKVNDETTMNEIFSLEFLIGDSRVDPLHSDKQAWPNLIASISRKPATVNPPKTESRARGSLRSSTIKKSDKSPLNGRDESSAVSGHFSGAISEIQMLEAILERAKRHYHWFPCGKDQYMFVGNDQSKKAAELDLKTSFEVLEAAYEHEIQPLNVSAERTLRLKEIELRFGGDIDLPCPNPEPTSEQKPQHTDDRSTEGYFLRPKIDPTTVFETLWYLKKQSAADLLKFSHTDRMAFVSSIVQKAPHTLHEHNWVLLLGLALGTEAVFEEMLKKCGIKVESRWYERSYWKLLLQLKSSLNHEGVPGLKGSDIHRTWEDLRRKIHENDVNLGTESKEEELKDDANQGLKEDDSDIEMRLELEAPISDSSSSHSVVATGDEKSSVEGAEMSADREDSGSEALGSMTESHKMQVED</sequence>
<feature type="region of interest" description="Disordered" evidence="1">
    <location>
        <begin position="310"/>
        <end position="335"/>
    </location>
</feature>
<feature type="region of interest" description="Disordered" evidence="1">
    <location>
        <begin position="182"/>
        <end position="221"/>
    </location>
</feature>
<protein>
    <submittedName>
        <fullName evidence="2">Uncharacterized protein</fullName>
    </submittedName>
</protein>
<organism evidence="2 3">
    <name type="scientific">Alternaria panax</name>
    <dbReference type="NCBI Taxonomy" id="48097"/>
    <lineage>
        <taxon>Eukaryota</taxon>
        <taxon>Fungi</taxon>
        <taxon>Dikarya</taxon>
        <taxon>Ascomycota</taxon>
        <taxon>Pezizomycotina</taxon>
        <taxon>Dothideomycetes</taxon>
        <taxon>Pleosporomycetidae</taxon>
        <taxon>Pleosporales</taxon>
        <taxon>Pleosporineae</taxon>
        <taxon>Pleosporaceae</taxon>
        <taxon>Alternaria</taxon>
        <taxon>Alternaria sect. Panax</taxon>
    </lineage>
</organism>
<keyword evidence="3" id="KW-1185">Reference proteome</keyword>
<dbReference type="AlphaFoldDB" id="A0AAD4NT72"/>
<feature type="region of interest" description="Disordered" evidence="1">
    <location>
        <begin position="1"/>
        <end position="42"/>
    </location>
</feature>
<comment type="caution">
    <text evidence="2">The sequence shown here is derived from an EMBL/GenBank/DDBJ whole genome shotgun (WGS) entry which is preliminary data.</text>
</comment>
<proteinExistence type="predicted"/>
<accession>A0AAD4NT72</accession>
<dbReference type="EMBL" id="JAANER010000003">
    <property type="protein sequence ID" value="KAG9192565.1"/>
    <property type="molecule type" value="Genomic_DNA"/>
</dbReference>
<evidence type="ECO:0000313" key="3">
    <source>
        <dbReference type="Proteomes" id="UP001199106"/>
    </source>
</evidence>
<evidence type="ECO:0000313" key="2">
    <source>
        <dbReference type="EMBL" id="KAG9192565.1"/>
    </source>
</evidence>
<dbReference type="Proteomes" id="UP001199106">
    <property type="component" value="Unassembled WGS sequence"/>
</dbReference>
<evidence type="ECO:0000256" key="1">
    <source>
        <dbReference type="SAM" id="MobiDB-lite"/>
    </source>
</evidence>
<feature type="compositionally biased region" description="Basic and acidic residues" evidence="1">
    <location>
        <begin position="204"/>
        <end position="217"/>
    </location>
</feature>
<name>A0AAD4NT72_9PLEO</name>
<feature type="compositionally biased region" description="Basic and acidic residues" evidence="1">
    <location>
        <begin position="29"/>
        <end position="42"/>
    </location>
</feature>
<feature type="region of interest" description="Disordered" evidence="1">
    <location>
        <begin position="463"/>
        <end position="549"/>
    </location>
</feature>
<feature type="compositionally biased region" description="Basic and acidic residues" evidence="1">
    <location>
        <begin position="324"/>
        <end position="333"/>
    </location>
</feature>